<name>A0A2M6YPL5_9BACT</name>
<reference evidence="3" key="1">
    <citation type="submission" date="2017-09" db="EMBL/GenBank/DDBJ databases">
        <title>Depth-based differentiation of microbial function through sediment-hosted aquifers and enrichment of novel symbionts in the deep terrestrial subsurface.</title>
        <authorList>
            <person name="Probst A.J."/>
            <person name="Ladd B."/>
            <person name="Jarett J.K."/>
            <person name="Geller-Mcgrath D.E."/>
            <person name="Sieber C.M.K."/>
            <person name="Emerson J.B."/>
            <person name="Anantharaman K."/>
            <person name="Thomas B.C."/>
            <person name="Malmstrom R."/>
            <person name="Stieglmeier M."/>
            <person name="Klingl A."/>
            <person name="Woyke T."/>
            <person name="Ryan C.M."/>
            <person name="Banfield J.F."/>
        </authorList>
    </citation>
    <scope>NUCLEOTIDE SEQUENCE [LARGE SCALE GENOMIC DNA]</scope>
</reference>
<comment type="caution">
    <text evidence="2">The sequence shown here is derived from an EMBL/GenBank/DDBJ whole genome shotgun (WGS) entry which is preliminary data.</text>
</comment>
<dbReference type="InterPro" id="IPR052106">
    <property type="entry name" value="PINc/VapC_TA"/>
</dbReference>
<feature type="domain" description="PIN" evidence="1">
    <location>
        <begin position="5"/>
        <end position="128"/>
    </location>
</feature>
<dbReference type="SUPFAM" id="SSF88723">
    <property type="entry name" value="PIN domain-like"/>
    <property type="match status" value="1"/>
</dbReference>
<evidence type="ECO:0000259" key="1">
    <source>
        <dbReference type="Pfam" id="PF01850"/>
    </source>
</evidence>
<dbReference type="InterPro" id="IPR002716">
    <property type="entry name" value="PIN_dom"/>
</dbReference>
<proteinExistence type="predicted"/>
<evidence type="ECO:0000313" key="2">
    <source>
        <dbReference type="EMBL" id="PIU33079.1"/>
    </source>
</evidence>
<dbReference type="Gene3D" id="3.40.50.1010">
    <property type="entry name" value="5'-nuclease"/>
    <property type="match status" value="1"/>
</dbReference>
<protein>
    <recommendedName>
        <fullName evidence="1">PIN domain-containing protein</fullName>
    </recommendedName>
</protein>
<dbReference type="Proteomes" id="UP000229559">
    <property type="component" value="Unassembled WGS sequence"/>
</dbReference>
<gene>
    <name evidence="2" type="ORF">COT04_01995</name>
</gene>
<dbReference type="InterPro" id="IPR029060">
    <property type="entry name" value="PIN-like_dom_sf"/>
</dbReference>
<dbReference type="AlphaFoldDB" id="A0A2M6YPL5"/>
<organism evidence="2 3">
    <name type="scientific">Candidatus Shapirobacteria bacterium CG07_land_8_20_14_0_80_39_12</name>
    <dbReference type="NCBI Taxonomy" id="1974480"/>
    <lineage>
        <taxon>Bacteria</taxon>
        <taxon>Candidatus Shapironibacteriota</taxon>
    </lineage>
</organism>
<evidence type="ECO:0000313" key="3">
    <source>
        <dbReference type="Proteomes" id="UP000229559"/>
    </source>
</evidence>
<accession>A0A2M6YPL5</accession>
<dbReference type="EMBL" id="PEXA01000055">
    <property type="protein sequence ID" value="PIU33079.1"/>
    <property type="molecule type" value="Genomic_DNA"/>
</dbReference>
<dbReference type="PANTHER" id="PTHR38826:SF5">
    <property type="entry name" value="RIBONUCLEASE VAPC13"/>
    <property type="match status" value="1"/>
</dbReference>
<dbReference type="PANTHER" id="PTHR38826">
    <property type="entry name" value="RIBONUCLEASE VAPC13"/>
    <property type="match status" value="1"/>
</dbReference>
<sequence length="129" mass="15026">MKILFADTNIFLRFLLGDIPFQTERAKNYFENAKKGKINLVVCQIVIFEIAFALEKLYSFSKEDIINSIKTIVTMPYLKVEDKMVFLETLSLYGRKNIDFVDVFLFCKAESQGGEVLSFDRDFRKLKKA</sequence>
<dbReference type="Pfam" id="PF01850">
    <property type="entry name" value="PIN"/>
    <property type="match status" value="1"/>
</dbReference>